<dbReference type="Proteomes" id="UP000253688">
    <property type="component" value="Unassembled WGS sequence"/>
</dbReference>
<dbReference type="SUPFAM" id="SSF103481">
    <property type="entry name" value="Multidrug resistance efflux transporter EmrE"/>
    <property type="match status" value="1"/>
</dbReference>
<evidence type="ECO:0000313" key="3">
    <source>
        <dbReference type="Proteomes" id="UP000253688"/>
    </source>
</evidence>
<dbReference type="AlphaFoldDB" id="A0A365PJW2"/>
<name>A0A365PJW2_ACIJU</name>
<accession>A0A365PJW2</accession>
<dbReference type="GO" id="GO:0005886">
    <property type="term" value="C:plasma membrane"/>
    <property type="evidence" value="ECO:0007669"/>
    <property type="project" value="TreeGrafter"/>
</dbReference>
<gene>
    <name evidence="2" type="ORF">DC346_06440</name>
</gene>
<sequence length="155" mass="17195">MQNIHYVLISILGGLVVPLQLAVINAFRHSSGASQIQSTFFLYIGGAIASLVIALWMDGTVKPPFYQNTSWWMWLSGFLGSLYILCMFVAAPHIGATNTLLWIFLGQMIFATLIDHSGLLGMQIKKIDAFKLFGLLFIFIGGLIMLFGEYRGTIK</sequence>
<feature type="transmembrane region" description="Helical" evidence="1">
    <location>
        <begin position="132"/>
        <end position="150"/>
    </location>
</feature>
<protein>
    <submittedName>
        <fullName evidence="2">EamA-like transporter family protein</fullName>
    </submittedName>
</protein>
<dbReference type="STRING" id="40215.BVL33_05095"/>
<feature type="transmembrane region" description="Helical" evidence="1">
    <location>
        <begin position="39"/>
        <end position="59"/>
    </location>
</feature>
<comment type="caution">
    <text evidence="2">The sequence shown here is derived from an EMBL/GenBank/DDBJ whole genome shotgun (WGS) entry which is preliminary data.</text>
</comment>
<proteinExistence type="predicted"/>
<organism evidence="2 3">
    <name type="scientific">Acinetobacter junii</name>
    <dbReference type="NCBI Taxonomy" id="40215"/>
    <lineage>
        <taxon>Bacteria</taxon>
        <taxon>Pseudomonadati</taxon>
        <taxon>Pseudomonadota</taxon>
        <taxon>Gammaproteobacteria</taxon>
        <taxon>Moraxellales</taxon>
        <taxon>Moraxellaceae</taxon>
        <taxon>Acinetobacter</taxon>
    </lineage>
</organism>
<keyword evidence="1" id="KW-0472">Membrane</keyword>
<keyword evidence="1" id="KW-0812">Transmembrane</keyword>
<dbReference type="Pfam" id="PF04657">
    <property type="entry name" value="DMT_YdcZ"/>
    <property type="match status" value="1"/>
</dbReference>
<dbReference type="EMBL" id="QEWH01000032">
    <property type="protein sequence ID" value="RBA48505.1"/>
    <property type="molecule type" value="Genomic_DNA"/>
</dbReference>
<dbReference type="PANTHER" id="PTHR34821:SF2">
    <property type="entry name" value="INNER MEMBRANE PROTEIN YDCZ"/>
    <property type="match status" value="1"/>
</dbReference>
<evidence type="ECO:0000313" key="2">
    <source>
        <dbReference type="EMBL" id="RBA48505.1"/>
    </source>
</evidence>
<dbReference type="InterPro" id="IPR006750">
    <property type="entry name" value="YdcZ"/>
</dbReference>
<keyword evidence="1" id="KW-1133">Transmembrane helix</keyword>
<dbReference type="PANTHER" id="PTHR34821">
    <property type="entry name" value="INNER MEMBRANE PROTEIN YDCZ"/>
    <property type="match status" value="1"/>
</dbReference>
<dbReference type="RefSeq" id="WP_112987416.1">
    <property type="nucleotide sequence ID" value="NZ_CP131470.1"/>
</dbReference>
<feature type="transmembrane region" description="Helical" evidence="1">
    <location>
        <begin position="100"/>
        <end position="120"/>
    </location>
</feature>
<evidence type="ECO:0000256" key="1">
    <source>
        <dbReference type="SAM" id="Phobius"/>
    </source>
</evidence>
<reference evidence="2 3" key="1">
    <citation type="submission" date="2018-04" db="EMBL/GenBank/DDBJ databases">
        <title>Acinetobacter junii Genome sequencing and assembly.</title>
        <authorList>
            <person name="Su J."/>
            <person name="Rensing C."/>
            <person name="Mazhar H.S."/>
        </authorList>
    </citation>
    <scope>NUCLEOTIDE SEQUENCE [LARGE SCALE GENOMIC DNA]</scope>
    <source>
        <strain evidence="2 3">SC22</strain>
    </source>
</reference>
<dbReference type="InterPro" id="IPR037185">
    <property type="entry name" value="EmrE-like"/>
</dbReference>
<feature type="transmembrane region" description="Helical" evidence="1">
    <location>
        <begin position="6"/>
        <end position="27"/>
    </location>
</feature>
<feature type="transmembrane region" description="Helical" evidence="1">
    <location>
        <begin position="71"/>
        <end position="91"/>
    </location>
</feature>